<evidence type="ECO:0000256" key="1">
    <source>
        <dbReference type="PROSITE-ProRule" id="PRU00042"/>
    </source>
</evidence>
<sequence length="1393" mass="161758">MILFCFADHPDDKFWCGPCKEYIYGGLLKFIEHRKICPARVEERELTETTLPVLLEVKNLPKSNENRFKQEGKQNSGSLDNDRIEVYDADLGSLILWTKISKACFLSRKTFGDAFHNFFAKVLREHPLDTAVKTDLTVTVHILDDFCDLESDDLEGDFYQCGICEDKFTRFRSFMNHKKENCSRKPQLVSEISFRNKLMEGLPKEETSRVTKKRKDQAIEDFDNPSLNTDADVKATYLPKSNTKIGQNLPKSMLPESSSTSGYETDTESQTRQHHRRPFQFKMEPQSRRTLHEIEDFSESSGYDTTADLTTISTITPEKTQKQQSERKITDAFRKTRYLPKDQSSSDSDSENDMVLNSKGAMNYFEQSCQLSKEFENKEFFHSFAIQHGLKLSKRCVARLQNQCARENKEKKDFYTEFFKPQKLLSLLQRHPLKYKQGILQIESSHGAICKIKNSTDGIDTIIISGRSKCGKAYTDDEVVVEVLLENSEIPRLGKIIQPKQKVYGKVIGILARKRKENIDHPVYVCELDSFDNYKAKPICKTIPKLHLVRKNVKEKNYFTVDLYKYNAERKDLLPHKQMRITPSRRRKYLFYVVFISWPATYPIGVAIDVHKSTAAFLNGMRILDLQYEIPTIYKPSTVRKLQQNLHIKIAHKKVGREDLTKNIKVFTIDPKGTKVLDDAISIDRLKDGRFRVGVHISDVTAYIKKGDEIDIEAAERATTYFSGKYNDPHCMLPEPLSLDTCSLLPGLSRLTITVFLFFDTDLKPSGHTFVKSYIKSSEQLTYEQVQKVIDGPLVKSKWKTEIEDLFRIATAVRQNRLGNAMWGVPFEYDFAEDLETRTNCFEAYYLIEEFMILANESVAKHLMSLPLFKDRVPLRCQDAPPTKRVQEWLKSYPKILDQIVQLQGVKPLEHRNISFANLEDGHRLRYTEISFIQKWIWNLFASNMNEGNFRQASRLLRQDEIHPFQALAIDEWISFQENAEYRCSGSLANKREGSHFGLNKYPYVHFTAPIRRYIDIVTHRLLHAAISRDTTVEDIPYSSKEVQTICTQMNRISLRAKTYDNKCKSLLLASDLQKNPTVFYGFVKFSSDQDLALVFPGLRYLNDECTTLALNNLDVCCQPTFKHDVERVNLPAERSIMELIWERRIYSNLKRRPKPKNLKIGYQYAQDDEPQRIDPHQRTEIHQSKKWMTYLVSACSTNDLSKYKKAFTEISETNLFRYVTTCFFTEYDINCELEKKRQPDEKNADTQTPNEDVQNTVLTKPKSNNAKRKKYSSIIIEQSCKFSMTFSHGQVVSVQMSANIQKGILTPYIQFVDMTENVKFCLEHMRDPVFCLEQYTVNKTKPKYENLEEYKDIWLPIIQMESVMRAVRSDTIVINDVDVHFKDSEGSFNLKI</sequence>
<dbReference type="Pfam" id="PF00773">
    <property type="entry name" value="RNB"/>
    <property type="match status" value="1"/>
</dbReference>
<dbReference type="InterPro" id="IPR001900">
    <property type="entry name" value="RNase_II/R"/>
</dbReference>
<reference evidence="5 6" key="1">
    <citation type="submission" date="2020-06" db="EMBL/GenBank/DDBJ databases">
        <authorList>
            <person name="Li R."/>
            <person name="Bekaert M."/>
        </authorList>
    </citation>
    <scope>NUCLEOTIDE SEQUENCE [LARGE SCALE GENOMIC DNA]</scope>
    <source>
        <strain evidence="6">wild</strain>
    </source>
</reference>
<dbReference type="PANTHER" id="PTHR23355">
    <property type="entry name" value="RIBONUCLEASE"/>
    <property type="match status" value="1"/>
</dbReference>
<dbReference type="EMBL" id="CACVKT020005368">
    <property type="protein sequence ID" value="CAC5394768.1"/>
    <property type="molecule type" value="Genomic_DNA"/>
</dbReference>
<dbReference type="OrthoDB" id="6161099at2759"/>
<dbReference type="Pfam" id="PF25049">
    <property type="entry name" value="OB_HELZ2"/>
    <property type="match status" value="1"/>
</dbReference>
<keyword evidence="1" id="KW-0863">Zinc-finger</keyword>
<feature type="region of interest" description="Disordered" evidence="3">
    <location>
        <begin position="315"/>
        <end position="354"/>
    </location>
</feature>
<evidence type="ECO:0000259" key="4">
    <source>
        <dbReference type="PROSITE" id="PS50157"/>
    </source>
</evidence>
<organism evidence="5 6">
    <name type="scientific">Mytilus coruscus</name>
    <name type="common">Sea mussel</name>
    <dbReference type="NCBI Taxonomy" id="42192"/>
    <lineage>
        <taxon>Eukaryota</taxon>
        <taxon>Metazoa</taxon>
        <taxon>Spiralia</taxon>
        <taxon>Lophotrochozoa</taxon>
        <taxon>Mollusca</taxon>
        <taxon>Bivalvia</taxon>
        <taxon>Autobranchia</taxon>
        <taxon>Pteriomorphia</taxon>
        <taxon>Mytilida</taxon>
        <taxon>Mytiloidea</taxon>
        <taxon>Mytilidae</taxon>
        <taxon>Mytilinae</taxon>
        <taxon>Mytilus</taxon>
    </lineage>
</organism>
<feature type="compositionally biased region" description="Polar residues" evidence="3">
    <location>
        <begin position="242"/>
        <end position="270"/>
    </location>
</feature>
<evidence type="ECO:0000256" key="2">
    <source>
        <dbReference type="RuleBase" id="RU003901"/>
    </source>
</evidence>
<dbReference type="Proteomes" id="UP000507470">
    <property type="component" value="Unassembled WGS sequence"/>
</dbReference>
<dbReference type="GO" id="GO:0008270">
    <property type="term" value="F:zinc ion binding"/>
    <property type="evidence" value="ECO:0007669"/>
    <property type="project" value="UniProtKB-KW"/>
</dbReference>
<proteinExistence type="inferred from homology"/>
<keyword evidence="1" id="KW-0479">Metal-binding</keyword>
<dbReference type="InterPro" id="IPR012340">
    <property type="entry name" value="NA-bd_OB-fold"/>
</dbReference>
<dbReference type="InterPro" id="IPR013087">
    <property type="entry name" value="Znf_C2H2_type"/>
</dbReference>
<dbReference type="InterPro" id="IPR022966">
    <property type="entry name" value="RNase_II/R_CS"/>
</dbReference>
<dbReference type="GO" id="GO:0006402">
    <property type="term" value="P:mRNA catabolic process"/>
    <property type="evidence" value="ECO:0007669"/>
    <property type="project" value="TreeGrafter"/>
</dbReference>
<dbReference type="PANTHER" id="PTHR23355:SF9">
    <property type="entry name" value="DIS3-LIKE EXONUCLEASE 2"/>
    <property type="match status" value="1"/>
</dbReference>
<evidence type="ECO:0000256" key="3">
    <source>
        <dbReference type="SAM" id="MobiDB-lite"/>
    </source>
</evidence>
<feature type="region of interest" description="Disordered" evidence="3">
    <location>
        <begin position="242"/>
        <end position="281"/>
    </location>
</feature>
<gene>
    <name evidence="5" type="ORF">MCOR_29491</name>
</gene>
<keyword evidence="6" id="KW-1185">Reference proteome</keyword>
<name>A0A6J8CEA9_MYTCO</name>
<accession>A0A6J8CEA9</accession>
<comment type="similarity">
    <text evidence="2">Belongs to the RNR ribonuclease family.</text>
</comment>
<dbReference type="PROSITE" id="PS01175">
    <property type="entry name" value="RIBONUCLEASE_II"/>
    <property type="match status" value="1"/>
</dbReference>
<dbReference type="Gene3D" id="2.40.50.690">
    <property type="match status" value="1"/>
</dbReference>
<dbReference type="SMART" id="SM00955">
    <property type="entry name" value="RNB"/>
    <property type="match status" value="1"/>
</dbReference>
<dbReference type="InterPro" id="IPR056787">
    <property type="entry name" value="OB_HELZ2"/>
</dbReference>
<dbReference type="InterPro" id="IPR050180">
    <property type="entry name" value="RNR_Ribonuclease"/>
</dbReference>
<evidence type="ECO:0000313" key="5">
    <source>
        <dbReference type="EMBL" id="CAC5394768.1"/>
    </source>
</evidence>
<dbReference type="SUPFAM" id="SSF50249">
    <property type="entry name" value="Nucleic acid-binding proteins"/>
    <property type="match status" value="2"/>
</dbReference>
<evidence type="ECO:0000313" key="6">
    <source>
        <dbReference type="Proteomes" id="UP000507470"/>
    </source>
</evidence>
<keyword evidence="1" id="KW-0862">Zinc</keyword>
<dbReference type="GO" id="GO:0003723">
    <property type="term" value="F:RNA binding"/>
    <property type="evidence" value="ECO:0007669"/>
    <property type="project" value="InterPro"/>
</dbReference>
<feature type="compositionally biased region" description="Basic and acidic residues" evidence="3">
    <location>
        <begin position="319"/>
        <end position="334"/>
    </location>
</feature>
<dbReference type="PROSITE" id="PS50157">
    <property type="entry name" value="ZINC_FINGER_C2H2_2"/>
    <property type="match status" value="1"/>
</dbReference>
<dbReference type="GO" id="GO:0000175">
    <property type="term" value="F:3'-5'-RNA exonuclease activity"/>
    <property type="evidence" value="ECO:0007669"/>
    <property type="project" value="TreeGrafter"/>
</dbReference>
<protein>
    <recommendedName>
        <fullName evidence="4">C2H2-type domain-containing protein</fullName>
    </recommendedName>
</protein>
<dbReference type="GO" id="GO:0000932">
    <property type="term" value="C:P-body"/>
    <property type="evidence" value="ECO:0007669"/>
    <property type="project" value="TreeGrafter"/>
</dbReference>
<feature type="domain" description="C2H2-type" evidence="4">
    <location>
        <begin position="159"/>
        <end position="186"/>
    </location>
</feature>